<feature type="non-terminal residue" evidence="2">
    <location>
        <position position="1"/>
    </location>
</feature>
<dbReference type="Proteomes" id="UP000257109">
    <property type="component" value="Unassembled WGS sequence"/>
</dbReference>
<sequence length="300" mass="34689">MEVDCYQHIKKCMKCQTYADHINAALFVLHNLTSPWPFVMWGIDVIGPIKPKASNEHRFILVAIDYFTKWVEVASYAIVTCNIVVRFIKRDIICRYGLLAHIIIDNNTNLNNKMMSELCEQFRIHHHNSTPYHPKMNGAVEAANKNLKKIIQKMVVTYKDWHEMLPYALHGYRTSVRTSTGATPYSLVYGTEAVLPIEVEIPSLRVLAEVELDEAEWVQQQRVKNAFNKKVKPHVFMKGDMVLRKVLPNAKDQRRKWAPNYEEPYMVKHAFSGGALILTNAEGRDLRYPVNADLVKMFFP</sequence>
<dbReference type="Gene3D" id="3.30.420.10">
    <property type="entry name" value="Ribonuclease H-like superfamily/Ribonuclease H"/>
    <property type="match status" value="1"/>
</dbReference>
<dbReference type="AlphaFoldDB" id="A0A371GEV8"/>
<keyword evidence="3" id="KW-1185">Reference proteome</keyword>
<dbReference type="PANTHER" id="PTHR48475:SF1">
    <property type="entry name" value="RNASE H TYPE-1 DOMAIN-CONTAINING PROTEIN"/>
    <property type="match status" value="1"/>
</dbReference>
<evidence type="ECO:0000313" key="3">
    <source>
        <dbReference type="Proteomes" id="UP000257109"/>
    </source>
</evidence>
<organism evidence="2 3">
    <name type="scientific">Mucuna pruriens</name>
    <name type="common">Velvet bean</name>
    <name type="synonym">Dolichos pruriens</name>
    <dbReference type="NCBI Taxonomy" id="157652"/>
    <lineage>
        <taxon>Eukaryota</taxon>
        <taxon>Viridiplantae</taxon>
        <taxon>Streptophyta</taxon>
        <taxon>Embryophyta</taxon>
        <taxon>Tracheophyta</taxon>
        <taxon>Spermatophyta</taxon>
        <taxon>Magnoliopsida</taxon>
        <taxon>eudicotyledons</taxon>
        <taxon>Gunneridae</taxon>
        <taxon>Pentapetalae</taxon>
        <taxon>rosids</taxon>
        <taxon>fabids</taxon>
        <taxon>Fabales</taxon>
        <taxon>Fabaceae</taxon>
        <taxon>Papilionoideae</taxon>
        <taxon>50 kb inversion clade</taxon>
        <taxon>NPAAA clade</taxon>
        <taxon>indigoferoid/millettioid clade</taxon>
        <taxon>Phaseoleae</taxon>
        <taxon>Mucuna</taxon>
    </lineage>
</organism>
<dbReference type="InterPro" id="IPR012337">
    <property type="entry name" value="RNaseH-like_sf"/>
</dbReference>
<evidence type="ECO:0000313" key="2">
    <source>
        <dbReference type="EMBL" id="RDX89109.1"/>
    </source>
</evidence>
<accession>A0A371GEV8</accession>
<dbReference type="PANTHER" id="PTHR48475">
    <property type="entry name" value="RIBONUCLEASE H"/>
    <property type="match status" value="1"/>
</dbReference>
<dbReference type="SUPFAM" id="SSF53098">
    <property type="entry name" value="Ribonuclease H-like"/>
    <property type="match status" value="1"/>
</dbReference>
<name>A0A371GEV8_MUCPR</name>
<dbReference type="InterPro" id="IPR001584">
    <property type="entry name" value="Integrase_cat-core"/>
</dbReference>
<dbReference type="OrthoDB" id="1934939at2759"/>
<dbReference type="EMBL" id="QJKJ01005766">
    <property type="protein sequence ID" value="RDX89109.1"/>
    <property type="molecule type" value="Genomic_DNA"/>
</dbReference>
<evidence type="ECO:0000259" key="1">
    <source>
        <dbReference type="PROSITE" id="PS50994"/>
    </source>
</evidence>
<gene>
    <name evidence="2" type="primary">POL</name>
    <name evidence="2" type="ORF">CR513_29210</name>
</gene>
<proteinExistence type="predicted"/>
<feature type="domain" description="Integrase catalytic" evidence="1">
    <location>
        <begin position="33"/>
        <end position="192"/>
    </location>
</feature>
<reference evidence="2" key="1">
    <citation type="submission" date="2018-05" db="EMBL/GenBank/DDBJ databases">
        <title>Draft genome of Mucuna pruriens seed.</title>
        <authorList>
            <person name="Nnadi N.E."/>
            <person name="Vos R."/>
            <person name="Hasami M.H."/>
            <person name="Devisetty U.K."/>
            <person name="Aguiy J.C."/>
        </authorList>
    </citation>
    <scope>NUCLEOTIDE SEQUENCE [LARGE SCALE GENOMIC DNA]</scope>
    <source>
        <strain evidence="2">JCA_2017</strain>
    </source>
</reference>
<dbReference type="InterPro" id="IPR036397">
    <property type="entry name" value="RNaseH_sf"/>
</dbReference>
<dbReference type="PROSITE" id="PS50994">
    <property type="entry name" value="INTEGRASE"/>
    <property type="match status" value="1"/>
</dbReference>
<dbReference type="GO" id="GO:0015074">
    <property type="term" value="P:DNA integration"/>
    <property type="evidence" value="ECO:0007669"/>
    <property type="project" value="InterPro"/>
</dbReference>
<comment type="caution">
    <text evidence="2">The sequence shown here is derived from an EMBL/GenBank/DDBJ whole genome shotgun (WGS) entry which is preliminary data.</text>
</comment>
<protein>
    <submittedName>
        <fullName evidence="2">Retrovirus-related Pol polyprotein</fullName>
    </submittedName>
</protein>
<dbReference type="GO" id="GO:0003676">
    <property type="term" value="F:nucleic acid binding"/>
    <property type="evidence" value="ECO:0007669"/>
    <property type="project" value="InterPro"/>
</dbReference>